<dbReference type="EMBL" id="QGKV02000832">
    <property type="protein sequence ID" value="KAF3548695.1"/>
    <property type="molecule type" value="Genomic_DNA"/>
</dbReference>
<evidence type="ECO:0000313" key="7">
    <source>
        <dbReference type="EMBL" id="KAF3548695.1"/>
    </source>
</evidence>
<proteinExistence type="predicted"/>
<accession>A0ABQ7C8Y9</accession>
<dbReference type="PANTHER" id="PTHR12786">
    <property type="entry name" value="SPLICING FACTOR SF3A-RELATED"/>
    <property type="match status" value="1"/>
</dbReference>
<evidence type="ECO:0000256" key="1">
    <source>
        <dbReference type="ARBA" id="ARBA00004123"/>
    </source>
</evidence>
<comment type="caution">
    <text evidence="7">The sequence shown here is derived from an EMBL/GenBank/DDBJ whole genome shotgun (WGS) entry which is preliminary data.</text>
</comment>
<feature type="region of interest" description="Disordered" evidence="5">
    <location>
        <begin position="39"/>
        <end position="104"/>
    </location>
</feature>
<evidence type="ECO:0000256" key="4">
    <source>
        <dbReference type="ARBA" id="ARBA00023242"/>
    </source>
</evidence>
<gene>
    <name evidence="7" type="ORF">DY000_02003398</name>
</gene>
<dbReference type="Proteomes" id="UP000266723">
    <property type="component" value="Unassembled WGS sequence"/>
</dbReference>
<keyword evidence="4" id="KW-0539">Nucleus</keyword>
<feature type="compositionally biased region" description="Acidic residues" evidence="5">
    <location>
        <begin position="62"/>
        <end position="74"/>
    </location>
</feature>
<comment type="subcellular location">
    <subcellularLocation>
        <location evidence="1">Nucleus</location>
    </subcellularLocation>
</comment>
<organism evidence="7 8">
    <name type="scientific">Brassica cretica</name>
    <name type="common">Mustard</name>
    <dbReference type="NCBI Taxonomy" id="69181"/>
    <lineage>
        <taxon>Eukaryota</taxon>
        <taxon>Viridiplantae</taxon>
        <taxon>Streptophyta</taxon>
        <taxon>Embryophyta</taxon>
        <taxon>Tracheophyta</taxon>
        <taxon>Spermatophyta</taxon>
        <taxon>Magnoliopsida</taxon>
        <taxon>eudicotyledons</taxon>
        <taxon>Gunneridae</taxon>
        <taxon>Pentapetalae</taxon>
        <taxon>rosids</taxon>
        <taxon>malvids</taxon>
        <taxon>Brassicales</taxon>
        <taxon>Brassicaceae</taxon>
        <taxon>Brassiceae</taxon>
        <taxon>Brassica</taxon>
    </lineage>
</organism>
<reference evidence="7 8" key="1">
    <citation type="journal article" date="2020" name="BMC Genomics">
        <title>Intraspecific diversification of the crop wild relative Brassica cretica Lam. using demographic model selection.</title>
        <authorList>
            <person name="Kioukis A."/>
            <person name="Michalopoulou V.A."/>
            <person name="Briers L."/>
            <person name="Pirintsos S."/>
            <person name="Studholme D.J."/>
            <person name="Pavlidis P."/>
            <person name="Sarris P.F."/>
        </authorList>
    </citation>
    <scope>NUCLEOTIDE SEQUENCE [LARGE SCALE GENOMIC DNA]</scope>
    <source>
        <strain evidence="8">cv. PFS-1207/04</strain>
    </source>
</reference>
<name>A0ABQ7C8Y9_BRACR</name>
<evidence type="ECO:0000256" key="3">
    <source>
        <dbReference type="ARBA" id="ARBA00023187"/>
    </source>
</evidence>
<keyword evidence="2" id="KW-0507">mRNA processing</keyword>
<feature type="domain" description="SDE2/SF3A3 SAP" evidence="6">
    <location>
        <begin position="149"/>
        <end position="216"/>
    </location>
</feature>
<keyword evidence="8" id="KW-1185">Reference proteome</keyword>
<evidence type="ECO:0000256" key="2">
    <source>
        <dbReference type="ARBA" id="ARBA00022664"/>
    </source>
</evidence>
<evidence type="ECO:0000313" key="8">
    <source>
        <dbReference type="Proteomes" id="UP000266723"/>
    </source>
</evidence>
<dbReference type="Pfam" id="PF13297">
    <property type="entry name" value="SDE2_2C"/>
    <property type="match status" value="1"/>
</dbReference>
<keyword evidence="3" id="KW-0508">mRNA splicing</keyword>
<evidence type="ECO:0000256" key="5">
    <source>
        <dbReference type="SAM" id="MobiDB-lite"/>
    </source>
</evidence>
<dbReference type="PANTHER" id="PTHR12786:SF1">
    <property type="entry name" value="SPLICING REGULATOR SDE2"/>
    <property type="match status" value="1"/>
</dbReference>
<protein>
    <recommendedName>
        <fullName evidence="6">SDE2/SF3A3 SAP domain-containing protein</fullName>
    </recommendedName>
</protein>
<dbReference type="InterPro" id="IPR025086">
    <property type="entry name" value="SDE2/SF3A3_SAP"/>
</dbReference>
<evidence type="ECO:0000259" key="6">
    <source>
        <dbReference type="Pfam" id="PF13297"/>
    </source>
</evidence>
<dbReference type="InterPro" id="IPR051421">
    <property type="entry name" value="RNA_Proc_DNA_Dmg_Regulator"/>
</dbReference>
<sequence length="217" mass="23637">MSGRRLRHVNAEKRLEEWKEGEEERKLERLADEFLKKQASRVKEGVGNGATQKKGKRAVDASDSDDSSDEEEDEKEKNNGSQVESSGLGMAHDGDSSGGENSSVDAEKNLVEVTCGTLVMSVDVKSQGNDSEVKPEGVAGETESVDDTVCCLPVGPLNFDDFNSAKDLEVLGMERLKTELQSHGLKCGGTLQERTARLFLLKSTPLDKLPKKLLAKK</sequence>
<feature type="compositionally biased region" description="Basic and acidic residues" evidence="5">
    <location>
        <begin position="9"/>
        <end position="27"/>
    </location>
</feature>
<feature type="region of interest" description="Disordered" evidence="5">
    <location>
        <begin position="1"/>
        <end position="27"/>
    </location>
</feature>